<protein>
    <submittedName>
        <fullName evidence="6">Chaperonin GroEL (HSP60 family)</fullName>
    </submittedName>
</protein>
<dbReference type="AlphaFoldDB" id="A0A1M4V8G1"/>
<evidence type="ECO:0000256" key="2">
    <source>
        <dbReference type="ARBA" id="ARBA00008020"/>
    </source>
</evidence>
<evidence type="ECO:0000313" key="6">
    <source>
        <dbReference type="EMBL" id="SHE65276.1"/>
    </source>
</evidence>
<keyword evidence="7" id="KW-1185">Reference proteome</keyword>
<evidence type="ECO:0000256" key="3">
    <source>
        <dbReference type="ARBA" id="ARBA00022741"/>
    </source>
</evidence>
<evidence type="ECO:0000313" key="7">
    <source>
        <dbReference type="Proteomes" id="UP000184476"/>
    </source>
</evidence>
<gene>
    <name evidence="6" type="ORF">SAMN05444392_102230</name>
</gene>
<accession>A0A1M4V8G1</accession>
<keyword evidence="4" id="KW-0067">ATP-binding</keyword>
<keyword evidence="5" id="KW-0143">Chaperone</keyword>
<evidence type="ECO:0000256" key="1">
    <source>
        <dbReference type="ARBA" id="ARBA00006607"/>
    </source>
</evidence>
<dbReference type="InterPro" id="IPR027409">
    <property type="entry name" value="GroEL-like_apical_dom_sf"/>
</dbReference>
<organism evidence="6 7">
    <name type="scientific">Seinonella peptonophila</name>
    <dbReference type="NCBI Taxonomy" id="112248"/>
    <lineage>
        <taxon>Bacteria</taxon>
        <taxon>Bacillati</taxon>
        <taxon>Bacillota</taxon>
        <taxon>Bacilli</taxon>
        <taxon>Bacillales</taxon>
        <taxon>Thermoactinomycetaceae</taxon>
        <taxon>Seinonella</taxon>
    </lineage>
</organism>
<sequence length="501" mass="54648">MKFLVGYSEDSSSDQRVKAGLTLLQENVQAVKKVVSVIETTLGPKGLDVMLVDSEGNPTVTNAGATILSRMEVDHPVSRMLIKVAESQQKRIGDGTTTATLLAASIVEEGAKQILRGIPVVKVIAGIQQGIALAVKKMKENAYAVQGLEDDWLHRIAYTASRGYEDITLSVMDAVQMIGEQQLEQRDYRLSDCIVTHPNAEGIVFSGILVKRTRLHPQMPVLKEKTKVFVISDSVTPSKTDGEWKKDFLQDLEKLDQLKVGAVFVAGEVHPLAEEFFIEKGIFAVDQVTKADLGRLAEHTNAKLTRFAVLSKDTHEMMERLGECEEVEDDNLLNWVRVTGGAGRQTATILIGASTEEVIEERERICRDVASAVQAAVKGGFVPGGGAIELAIARDLELYADKLPGLERYGVSAVVEALYRPISQVVTNAGYNSLEKLELVKRAQQAKQIRSLGFDCDRGHVADMLEAGVVDPLLTKLNALATALEVSTAILRIHTIIPTKN</sequence>
<proteinExistence type="inferred from homology"/>
<dbReference type="InterPro" id="IPR017998">
    <property type="entry name" value="Chaperone_TCP-1"/>
</dbReference>
<dbReference type="STRING" id="112248.SAMN05444392_102230"/>
<dbReference type="RefSeq" id="WP_175552290.1">
    <property type="nucleotide sequence ID" value="NZ_FQVL01000002.1"/>
</dbReference>
<dbReference type="SUPFAM" id="SSF48592">
    <property type="entry name" value="GroEL equatorial domain-like"/>
    <property type="match status" value="1"/>
</dbReference>
<dbReference type="Gene3D" id="3.50.7.10">
    <property type="entry name" value="GroEL"/>
    <property type="match status" value="1"/>
</dbReference>
<dbReference type="Pfam" id="PF00118">
    <property type="entry name" value="Cpn60_TCP1"/>
    <property type="match status" value="1"/>
</dbReference>
<dbReference type="InterPro" id="IPR002423">
    <property type="entry name" value="Cpn60/GroEL/TCP-1"/>
</dbReference>
<dbReference type="PANTHER" id="PTHR11353">
    <property type="entry name" value="CHAPERONIN"/>
    <property type="match status" value="1"/>
</dbReference>
<evidence type="ECO:0000256" key="5">
    <source>
        <dbReference type="ARBA" id="ARBA00023186"/>
    </source>
</evidence>
<comment type="similarity">
    <text evidence="1">Belongs to the chaperonin (HSP60) family.</text>
</comment>
<dbReference type="InterPro" id="IPR027410">
    <property type="entry name" value="TCP-1-like_intermed_sf"/>
</dbReference>
<dbReference type="CDD" id="cd00309">
    <property type="entry name" value="chaperonin_type_I_II"/>
    <property type="match status" value="1"/>
</dbReference>
<reference evidence="6 7" key="1">
    <citation type="submission" date="2016-11" db="EMBL/GenBank/DDBJ databases">
        <authorList>
            <person name="Jaros S."/>
            <person name="Januszkiewicz K."/>
            <person name="Wedrychowicz H."/>
        </authorList>
    </citation>
    <scope>NUCLEOTIDE SEQUENCE [LARGE SCALE GENOMIC DNA]</scope>
    <source>
        <strain evidence="6 7">DSM 44666</strain>
    </source>
</reference>
<dbReference type="Gene3D" id="3.30.260.10">
    <property type="entry name" value="TCP-1-like chaperonin intermediate domain"/>
    <property type="match status" value="1"/>
</dbReference>
<dbReference type="GO" id="GO:0140662">
    <property type="term" value="F:ATP-dependent protein folding chaperone"/>
    <property type="evidence" value="ECO:0007669"/>
    <property type="project" value="InterPro"/>
</dbReference>
<dbReference type="InterPro" id="IPR027413">
    <property type="entry name" value="GROEL-like_equatorial_sf"/>
</dbReference>
<keyword evidence="3" id="KW-0547">Nucleotide-binding</keyword>
<dbReference type="Proteomes" id="UP000184476">
    <property type="component" value="Unassembled WGS sequence"/>
</dbReference>
<dbReference type="GO" id="GO:0005524">
    <property type="term" value="F:ATP binding"/>
    <property type="evidence" value="ECO:0007669"/>
    <property type="project" value="UniProtKB-KW"/>
</dbReference>
<comment type="similarity">
    <text evidence="2">Belongs to the TCP-1 chaperonin family.</text>
</comment>
<dbReference type="PRINTS" id="PR00304">
    <property type="entry name" value="TCOMPLEXTCP1"/>
</dbReference>
<dbReference type="Gene3D" id="1.10.560.10">
    <property type="entry name" value="GroEL-like equatorial domain"/>
    <property type="match status" value="1"/>
</dbReference>
<dbReference type="EMBL" id="FQVL01000002">
    <property type="protein sequence ID" value="SHE65276.1"/>
    <property type="molecule type" value="Genomic_DNA"/>
</dbReference>
<dbReference type="SUPFAM" id="SSF52029">
    <property type="entry name" value="GroEL apical domain-like"/>
    <property type="match status" value="1"/>
</dbReference>
<name>A0A1M4V8G1_9BACL</name>
<evidence type="ECO:0000256" key="4">
    <source>
        <dbReference type="ARBA" id="ARBA00022840"/>
    </source>
</evidence>